<name>A0A8X6YPY5_9ARAC</name>
<proteinExistence type="predicted"/>
<dbReference type="Proteomes" id="UP000886998">
    <property type="component" value="Unassembled WGS sequence"/>
</dbReference>
<dbReference type="PROSITE" id="PS51257">
    <property type="entry name" value="PROKAR_LIPOPROTEIN"/>
    <property type="match status" value="1"/>
</dbReference>
<accession>A0A8X6YPY5</accession>
<reference evidence="1" key="1">
    <citation type="submission" date="2020-08" db="EMBL/GenBank/DDBJ databases">
        <title>Multicomponent nature underlies the extraordinary mechanical properties of spider dragline silk.</title>
        <authorList>
            <person name="Kono N."/>
            <person name="Nakamura H."/>
            <person name="Mori M."/>
            <person name="Yoshida Y."/>
            <person name="Ohtoshi R."/>
            <person name="Malay A.D."/>
            <person name="Moran D.A.P."/>
            <person name="Tomita M."/>
            <person name="Numata K."/>
            <person name="Arakawa K."/>
        </authorList>
    </citation>
    <scope>NUCLEOTIDE SEQUENCE</scope>
</reference>
<evidence type="ECO:0000313" key="2">
    <source>
        <dbReference type="Proteomes" id="UP000886998"/>
    </source>
</evidence>
<dbReference type="EMBL" id="BMAV01021668">
    <property type="protein sequence ID" value="GFY75882.1"/>
    <property type="molecule type" value="Genomic_DNA"/>
</dbReference>
<gene>
    <name evidence="1" type="ORF">TNIN_58141</name>
</gene>
<organism evidence="1 2">
    <name type="scientific">Trichonephila inaurata madagascariensis</name>
    <dbReference type="NCBI Taxonomy" id="2747483"/>
    <lineage>
        <taxon>Eukaryota</taxon>
        <taxon>Metazoa</taxon>
        <taxon>Ecdysozoa</taxon>
        <taxon>Arthropoda</taxon>
        <taxon>Chelicerata</taxon>
        <taxon>Arachnida</taxon>
        <taxon>Araneae</taxon>
        <taxon>Araneomorphae</taxon>
        <taxon>Entelegynae</taxon>
        <taxon>Araneoidea</taxon>
        <taxon>Nephilidae</taxon>
        <taxon>Trichonephila</taxon>
        <taxon>Trichonephila inaurata</taxon>
    </lineage>
</organism>
<protein>
    <submittedName>
        <fullName evidence="1">Uncharacterized protein</fullName>
    </submittedName>
</protein>
<dbReference type="AlphaFoldDB" id="A0A8X6YPY5"/>
<keyword evidence="2" id="KW-1185">Reference proteome</keyword>
<comment type="caution">
    <text evidence="1">The sequence shown here is derived from an EMBL/GenBank/DDBJ whole genome shotgun (WGS) entry which is preliminary data.</text>
</comment>
<evidence type="ECO:0000313" key="1">
    <source>
        <dbReference type="EMBL" id="GFY75882.1"/>
    </source>
</evidence>
<sequence>MKELNRKNVQSGLSNWFQTAIPSASVLSCTYEANTSIKLDLLTLQNGVYASSYSIGNKGYFSFGHFSRSGIILIPDATECNPIGSLESSSSDE</sequence>